<feature type="compositionally biased region" description="Low complexity" evidence="1">
    <location>
        <begin position="308"/>
        <end position="318"/>
    </location>
</feature>
<proteinExistence type="predicted"/>
<feature type="non-terminal residue" evidence="2">
    <location>
        <position position="580"/>
    </location>
</feature>
<dbReference type="Proteomes" id="UP001054857">
    <property type="component" value="Unassembled WGS sequence"/>
</dbReference>
<feature type="compositionally biased region" description="Gly residues" evidence="1">
    <location>
        <begin position="88"/>
        <end position="104"/>
    </location>
</feature>
<feature type="region of interest" description="Disordered" evidence="1">
    <location>
        <begin position="255"/>
        <end position="318"/>
    </location>
</feature>
<feature type="region of interest" description="Disordered" evidence="1">
    <location>
        <begin position="1"/>
        <end position="239"/>
    </location>
</feature>
<gene>
    <name evidence="2" type="ORF">Agub_g7246</name>
</gene>
<feature type="compositionally biased region" description="Basic residues" evidence="1">
    <location>
        <begin position="568"/>
        <end position="580"/>
    </location>
</feature>
<feature type="region of interest" description="Disordered" evidence="1">
    <location>
        <begin position="549"/>
        <end position="580"/>
    </location>
</feature>
<protein>
    <submittedName>
        <fullName evidence="2">Uncharacterized protein</fullName>
    </submittedName>
</protein>
<accession>A0AAD3DSH1</accession>
<name>A0AAD3DSH1_9CHLO</name>
<feature type="compositionally biased region" description="Low complexity" evidence="1">
    <location>
        <begin position="257"/>
        <end position="300"/>
    </location>
</feature>
<evidence type="ECO:0000256" key="1">
    <source>
        <dbReference type="SAM" id="MobiDB-lite"/>
    </source>
</evidence>
<evidence type="ECO:0000313" key="2">
    <source>
        <dbReference type="EMBL" id="GFR45792.1"/>
    </source>
</evidence>
<feature type="compositionally biased region" description="Low complexity" evidence="1">
    <location>
        <begin position="37"/>
        <end position="52"/>
    </location>
</feature>
<keyword evidence="3" id="KW-1185">Reference proteome</keyword>
<dbReference type="AlphaFoldDB" id="A0AAD3DSH1"/>
<feature type="compositionally biased region" description="Basic and acidic residues" evidence="1">
    <location>
        <begin position="133"/>
        <end position="148"/>
    </location>
</feature>
<comment type="caution">
    <text evidence="2">The sequence shown here is derived from an EMBL/GenBank/DDBJ whole genome shotgun (WGS) entry which is preliminary data.</text>
</comment>
<evidence type="ECO:0000313" key="3">
    <source>
        <dbReference type="Proteomes" id="UP001054857"/>
    </source>
</evidence>
<sequence length="580" mass="61434">HWAAGDVAEEGGQAVGDLGSGRVVLPAGVEAERQQRQPDPSQQREAGSQQQQRRWRGEEAAGGRGPAPNLPTRPPHALTPQQPSLGAARGGGGGVSGGGGGGGQRQTTLDGFLQRPATPGTGHQQQQQRQHHHDAGDLRACKGKEQQRQHQQQQVEGEGGGGRCVASPSQSGMSAVRLRRLGRSTKEEEEEEVPAPPAGRYGGGLGGGSEVEGPAAATAGADLQQQQQQSWKRRQQQRRCDSICTAGTEAVTMIHGSSSVPSPASQPSPSALPASAPATTTPATTVTTTTSQQQQQCQQHRPPPPSHPAAGTPMQLRPLPGRRRFRERDVAHDDPLFAGFSEWVQVVPTATGVAAARPPARPGIYEWGAVPPGGAQQGVLAFYLGKAGGGGSRETLRSRFSKYAAASRPLLGPKEAMQAAARAAREARERQQQQLLEQAAGGGQACEQSQQQQRGCKAGGGRGGGGGKRGERVQVYEGRKAELWRQLQSRGFALYYRYRVCEGDDDAVAAERAIHDRVNYAGCLVHNGSYRPLLLGAGRRLQDFPVLRPELEDPEGPAPSGPAGATRSRTRHLQLRQQRG</sequence>
<feature type="compositionally biased region" description="Gly residues" evidence="1">
    <location>
        <begin position="200"/>
        <end position="210"/>
    </location>
</feature>
<organism evidence="2 3">
    <name type="scientific">Astrephomene gubernaculifera</name>
    <dbReference type="NCBI Taxonomy" id="47775"/>
    <lineage>
        <taxon>Eukaryota</taxon>
        <taxon>Viridiplantae</taxon>
        <taxon>Chlorophyta</taxon>
        <taxon>core chlorophytes</taxon>
        <taxon>Chlorophyceae</taxon>
        <taxon>CS clade</taxon>
        <taxon>Chlamydomonadales</taxon>
        <taxon>Astrephomenaceae</taxon>
        <taxon>Astrephomene</taxon>
    </lineage>
</organism>
<dbReference type="EMBL" id="BMAR01000010">
    <property type="protein sequence ID" value="GFR45792.1"/>
    <property type="molecule type" value="Genomic_DNA"/>
</dbReference>
<reference evidence="2 3" key="1">
    <citation type="journal article" date="2021" name="Sci. Rep.">
        <title>Genome sequencing of the multicellular alga Astrephomene provides insights into convergent evolution of germ-soma differentiation.</title>
        <authorList>
            <person name="Yamashita S."/>
            <person name="Yamamoto K."/>
            <person name="Matsuzaki R."/>
            <person name="Suzuki S."/>
            <person name="Yamaguchi H."/>
            <person name="Hirooka S."/>
            <person name="Minakuchi Y."/>
            <person name="Miyagishima S."/>
            <person name="Kawachi M."/>
            <person name="Toyoda A."/>
            <person name="Nozaki H."/>
        </authorList>
    </citation>
    <scope>NUCLEOTIDE SEQUENCE [LARGE SCALE GENOMIC DNA]</scope>
    <source>
        <strain evidence="2 3">NIES-4017</strain>
    </source>
</reference>